<comment type="subcellular location">
    <subcellularLocation>
        <location evidence="1">Membrane</location>
        <topology evidence="1">Single-pass type I membrane protein</topology>
    </subcellularLocation>
</comment>
<dbReference type="Proteomes" id="UP000694522">
    <property type="component" value="Unplaced"/>
</dbReference>
<keyword evidence="3" id="KW-0812">Transmembrane</keyword>
<dbReference type="GO" id="GO:0016020">
    <property type="term" value="C:membrane"/>
    <property type="evidence" value="ECO:0007669"/>
    <property type="project" value="UniProtKB-SubCell"/>
</dbReference>
<accession>A0A8B9FFJ0</accession>
<reference evidence="10" key="1">
    <citation type="submission" date="2025-08" db="UniProtKB">
        <authorList>
            <consortium name="Ensembl"/>
        </authorList>
    </citation>
    <scope>IDENTIFICATION</scope>
</reference>
<evidence type="ECO:0000313" key="10">
    <source>
        <dbReference type="Ensembl" id="ENSACOP00000008623.1"/>
    </source>
</evidence>
<evidence type="ECO:0000256" key="7">
    <source>
        <dbReference type="ARBA" id="ARBA00023136"/>
    </source>
</evidence>
<dbReference type="InterPro" id="IPR013783">
    <property type="entry name" value="Ig-like_fold"/>
</dbReference>
<dbReference type="InterPro" id="IPR003531">
    <property type="entry name" value="Hempt_rcpt_S_F1_CS"/>
</dbReference>
<sequence>PVVRMGTNISINCHSTLGCPWAKFRIFFNYSHAEGTPAPLNSSTVQLQLREFRMPFGSVTCFARCPNTNMYQLVCGTTVLAGYPPDPPSNLTCTIHERSGHMACTWDTGQTTHLPTHYTLHLQEEKVFPAGSLVPLSTLHGANHYSAWVQARNALGAARSAPRHLNLQELVIPTLPLVTSAETTETSPPITTIRWKRQTLLENVHCEERHKATGSTAWHVRAWDPKPPMGTHGSRSQHRLHSDTQYGFQVRCRLSAADSPWSAWSSPFLYTTPEAGKLSLSTALSKPPSATWDALWDPGHGMGAGTSLETLLAGIRINALVVSILPKWLFEDIPHVENSNMVKLLQENSDFLSNSLQEPILDTSDPTVMEIEEVPAHEEYKNMVTRRNPSREIPKDGELKENTLPAATMPFEHISDYKPQVSDGNALGYVAANIYQTQPSASLPEPETNLFFRDYMSPFPHIWDGDGGGHHVCLLEKINLVLNSQSGQSHTFSSTQAGCGSLLDHQWSHTLASEVQEQMLVPDELLSCLRNMNGESVDRKTCFPQNIGRLF</sequence>
<evidence type="ECO:0000256" key="5">
    <source>
        <dbReference type="ARBA" id="ARBA00022737"/>
    </source>
</evidence>
<keyword evidence="8" id="KW-0675">Receptor</keyword>
<dbReference type="InterPro" id="IPR036116">
    <property type="entry name" value="FN3_sf"/>
</dbReference>
<dbReference type="InterPro" id="IPR052672">
    <property type="entry name" value="Type1_Cytokine_Rcpt_Type2"/>
</dbReference>
<keyword evidence="4" id="KW-0732">Signal</keyword>
<keyword evidence="6" id="KW-1133">Transmembrane helix</keyword>
<evidence type="ECO:0000256" key="3">
    <source>
        <dbReference type="ARBA" id="ARBA00022692"/>
    </source>
</evidence>
<dbReference type="GO" id="GO:0004896">
    <property type="term" value="F:cytokine receptor activity"/>
    <property type="evidence" value="ECO:0007669"/>
    <property type="project" value="InterPro"/>
</dbReference>
<keyword evidence="7" id="KW-0472">Membrane</keyword>
<organism evidence="10 11">
    <name type="scientific">Amazona collaria</name>
    <name type="common">yellow-billed parrot</name>
    <dbReference type="NCBI Taxonomy" id="241587"/>
    <lineage>
        <taxon>Eukaryota</taxon>
        <taxon>Metazoa</taxon>
        <taxon>Chordata</taxon>
        <taxon>Craniata</taxon>
        <taxon>Vertebrata</taxon>
        <taxon>Euteleostomi</taxon>
        <taxon>Archelosauria</taxon>
        <taxon>Archosauria</taxon>
        <taxon>Dinosauria</taxon>
        <taxon>Saurischia</taxon>
        <taxon>Theropoda</taxon>
        <taxon>Coelurosauria</taxon>
        <taxon>Aves</taxon>
        <taxon>Neognathae</taxon>
        <taxon>Neoaves</taxon>
        <taxon>Telluraves</taxon>
        <taxon>Australaves</taxon>
        <taxon>Psittaciformes</taxon>
        <taxon>Psittacidae</taxon>
        <taxon>Amazona</taxon>
    </lineage>
</organism>
<dbReference type="PROSITE" id="PS01355">
    <property type="entry name" value="HEMATOPO_REC_S_F1"/>
    <property type="match status" value="1"/>
</dbReference>
<protein>
    <submittedName>
        <fullName evidence="10">Interleukin 23 receptor</fullName>
    </submittedName>
</protein>
<evidence type="ECO:0000256" key="4">
    <source>
        <dbReference type="ARBA" id="ARBA00022729"/>
    </source>
</evidence>
<evidence type="ECO:0000256" key="6">
    <source>
        <dbReference type="ARBA" id="ARBA00022989"/>
    </source>
</evidence>
<dbReference type="Gene3D" id="2.60.40.10">
    <property type="entry name" value="Immunoglobulins"/>
    <property type="match status" value="2"/>
</dbReference>
<keyword evidence="5" id="KW-0677">Repeat</keyword>
<dbReference type="AlphaFoldDB" id="A0A8B9FFJ0"/>
<dbReference type="Ensembl" id="ENSACOT00000008921.1">
    <property type="protein sequence ID" value="ENSACOP00000008623.1"/>
    <property type="gene ID" value="ENSACOG00000006008.1"/>
</dbReference>
<dbReference type="PANTHER" id="PTHR48423:SF2">
    <property type="entry name" value="INTERLEUKIN-12 RECEPTOR SUBUNIT BETA-2"/>
    <property type="match status" value="1"/>
</dbReference>
<keyword evidence="11" id="KW-1185">Reference proteome</keyword>
<evidence type="ECO:0000313" key="11">
    <source>
        <dbReference type="Proteomes" id="UP000694522"/>
    </source>
</evidence>
<dbReference type="SUPFAM" id="SSF49265">
    <property type="entry name" value="Fibronectin type III"/>
    <property type="match status" value="2"/>
</dbReference>
<evidence type="ECO:0000256" key="2">
    <source>
        <dbReference type="ARBA" id="ARBA00008921"/>
    </source>
</evidence>
<evidence type="ECO:0000256" key="9">
    <source>
        <dbReference type="ARBA" id="ARBA00023180"/>
    </source>
</evidence>
<reference evidence="10" key="2">
    <citation type="submission" date="2025-09" db="UniProtKB">
        <authorList>
            <consortium name="Ensembl"/>
        </authorList>
    </citation>
    <scope>IDENTIFICATION</scope>
</reference>
<proteinExistence type="inferred from homology"/>
<dbReference type="PANTHER" id="PTHR48423">
    <property type="entry name" value="INTERLEUKIN-27 RECEPTOR SUBUNIT ALPHA"/>
    <property type="match status" value="1"/>
</dbReference>
<keyword evidence="9" id="KW-0325">Glycoprotein</keyword>
<name>A0A8B9FFJ0_9PSIT</name>
<evidence type="ECO:0000256" key="1">
    <source>
        <dbReference type="ARBA" id="ARBA00004479"/>
    </source>
</evidence>
<evidence type="ECO:0000256" key="8">
    <source>
        <dbReference type="ARBA" id="ARBA00023170"/>
    </source>
</evidence>
<comment type="similarity">
    <text evidence="2">Belongs to the type I cytokine receptor family. Type 2 subfamily.</text>
</comment>